<dbReference type="AlphaFoldDB" id="A0A4R8PQY3"/>
<dbReference type="Proteomes" id="UP000295083">
    <property type="component" value="Unassembled WGS sequence"/>
</dbReference>
<evidence type="ECO:0000256" key="1">
    <source>
        <dbReference type="ARBA" id="ARBA00006854"/>
    </source>
</evidence>
<dbReference type="InterPro" id="IPR011989">
    <property type="entry name" value="ARM-like"/>
</dbReference>
<reference evidence="4 5" key="1">
    <citation type="submission" date="2018-11" db="EMBL/GenBank/DDBJ databases">
        <title>Genome sequence and assembly of Colletotrichum spinosum.</title>
        <authorList>
            <person name="Gan P."/>
            <person name="Shirasu K."/>
        </authorList>
    </citation>
    <scope>NUCLEOTIDE SEQUENCE [LARGE SCALE GENOMIC DNA]</scope>
    <source>
        <strain evidence="4 5">CBS 515.97</strain>
    </source>
</reference>
<accession>A0A4R8PQY3</accession>
<comment type="similarity">
    <text evidence="1">Belongs to the WAPL family.</text>
</comment>
<feature type="compositionally biased region" description="Basic and acidic residues" evidence="2">
    <location>
        <begin position="92"/>
        <end position="102"/>
    </location>
</feature>
<organism evidence="4 5">
    <name type="scientific">Colletotrichum spinosum</name>
    <dbReference type="NCBI Taxonomy" id="1347390"/>
    <lineage>
        <taxon>Eukaryota</taxon>
        <taxon>Fungi</taxon>
        <taxon>Dikarya</taxon>
        <taxon>Ascomycota</taxon>
        <taxon>Pezizomycotina</taxon>
        <taxon>Sordariomycetes</taxon>
        <taxon>Hypocreomycetidae</taxon>
        <taxon>Glomerellales</taxon>
        <taxon>Glomerellaceae</taxon>
        <taxon>Colletotrichum</taxon>
        <taxon>Colletotrichum orbiculare species complex</taxon>
    </lineage>
</organism>
<evidence type="ECO:0000313" key="5">
    <source>
        <dbReference type="Proteomes" id="UP000295083"/>
    </source>
</evidence>
<dbReference type="Gene3D" id="1.25.10.10">
    <property type="entry name" value="Leucine-rich Repeat Variant"/>
    <property type="match status" value="2"/>
</dbReference>
<dbReference type="EMBL" id="QAPG01001444">
    <property type="protein sequence ID" value="TDZ28061.1"/>
    <property type="molecule type" value="Genomic_DNA"/>
</dbReference>
<keyword evidence="5" id="KW-1185">Reference proteome</keyword>
<dbReference type="InterPro" id="IPR039874">
    <property type="entry name" value="WAPL"/>
</dbReference>
<name>A0A4R8PQY3_9PEZI</name>
<dbReference type="InterPro" id="IPR022771">
    <property type="entry name" value="WAPL_C"/>
</dbReference>
<evidence type="ECO:0000259" key="3">
    <source>
        <dbReference type="Pfam" id="PF07814"/>
    </source>
</evidence>
<evidence type="ECO:0000313" key="4">
    <source>
        <dbReference type="EMBL" id="TDZ28061.1"/>
    </source>
</evidence>
<protein>
    <recommendedName>
        <fullName evidence="3">Wings apart-like protein C-terminal domain-containing protein</fullName>
    </recommendedName>
</protein>
<dbReference type="Pfam" id="PF07814">
    <property type="entry name" value="WAPL"/>
    <property type="match status" value="1"/>
</dbReference>
<dbReference type="PANTHER" id="PTHR22100:SF13">
    <property type="entry name" value="WINGS APART-LIKE PROTEIN HOMOLOG"/>
    <property type="match status" value="1"/>
</dbReference>
<sequence>MQRFKSILETAAEVSSRSSGRRRVRLIDQLAAQIEDFYESDSGDSRLSEGVDGDPVRSPAVVTKLVEPVGSTPKLPTRPKPLASTRKLRSTYGEHRSLRPNESEEGLGNYTAICDDQDKLSPPPSLSKMPSFPLEEESLDEELSPTGGIIDIHALRQAGANHRFADMMVDLLDRVGSPQPPSSPLSRTRRTALLELASNFRDKVYVRQFRDQAAKDALFKAIGAEEDIVCGFALFSILLVMFSSHSVPHLIPLLHTEGMAQLALRLFNIEDDILRFAIQRRTNLSKTSQTTLGVIKSTIQQIDVWKGMPPPVLSPRTLALKAISQICRDNDSPDTRQILANLTDRLFDFVHNGWEVSRDDGMAVTDGGIALCLLESYSIAAMESDAGPKWTSRHLPVVADMITSAMARPVMNFGEFECTALKLALNTTNNNPAAANVFSRGELLSVLAETSLGAFELLQQSVCSGAFSKEVYEMLMLTLGILINTSEHCIATHESVDAWQAQSRSPLNKLMDFYLDNRESSVMVRKQADLSSLETFRLTSIDRLIP</sequence>
<proteinExistence type="inferred from homology"/>
<comment type="caution">
    <text evidence="4">The sequence shown here is derived from an EMBL/GenBank/DDBJ whole genome shotgun (WGS) entry which is preliminary data.</text>
</comment>
<gene>
    <name evidence="4" type="ORF">C8035_v002845</name>
</gene>
<feature type="domain" description="Wings apart-like protein C-terminal" evidence="3">
    <location>
        <begin position="152"/>
        <end position="489"/>
    </location>
</feature>
<evidence type="ECO:0000256" key="2">
    <source>
        <dbReference type="SAM" id="MobiDB-lite"/>
    </source>
</evidence>
<feature type="region of interest" description="Disordered" evidence="2">
    <location>
        <begin position="69"/>
        <end position="136"/>
    </location>
</feature>
<dbReference type="PANTHER" id="PTHR22100">
    <property type="entry name" value="WINGS APART-LIKE PROTEIN HOMOLOG"/>
    <property type="match status" value="1"/>
</dbReference>